<keyword evidence="2" id="KW-1185">Reference proteome</keyword>
<dbReference type="Proteomes" id="UP001232001">
    <property type="component" value="Chromosome"/>
</dbReference>
<name>A0ABY8L5K6_9FLAO</name>
<dbReference type="SMART" id="SM01234">
    <property type="entry name" value="Haemolytic"/>
    <property type="match status" value="1"/>
</dbReference>
<organism evidence="1 2">
    <name type="scientific">Tenacibaculum tangerinum</name>
    <dbReference type="NCBI Taxonomy" id="3038772"/>
    <lineage>
        <taxon>Bacteria</taxon>
        <taxon>Pseudomonadati</taxon>
        <taxon>Bacteroidota</taxon>
        <taxon>Flavobacteriia</taxon>
        <taxon>Flavobacteriales</taxon>
        <taxon>Flavobacteriaceae</taxon>
        <taxon>Tenacibaculum</taxon>
    </lineage>
</organism>
<proteinExistence type="predicted"/>
<reference evidence="1 2" key="1">
    <citation type="submission" date="2023-04" db="EMBL/GenBank/DDBJ databases">
        <title>Tenacibaculum tangerinum sp. nov., isolated from sea tidal flat of South Korea.</title>
        <authorList>
            <person name="Lee S.H."/>
            <person name="Kim J.-J."/>
        </authorList>
    </citation>
    <scope>NUCLEOTIDE SEQUENCE [LARGE SCALE GENOMIC DNA]</scope>
    <source>
        <strain evidence="1 2">GRR-S3-23</strain>
    </source>
</reference>
<protein>
    <submittedName>
        <fullName evidence="1">Membrane protein insertion efficiency factor YidD</fullName>
    </submittedName>
</protein>
<sequence>MMKYLLLLGIKSYWKFKPKDKPPRCIFRKSCSHYVYEETKNTGFIAGIKALMYRFKNCTYGYELYTNPVNKKKQLLLKNGEVVDEENIAKRLLY</sequence>
<dbReference type="Pfam" id="PF01809">
    <property type="entry name" value="YidD"/>
    <property type="match status" value="1"/>
</dbReference>
<dbReference type="RefSeq" id="WP_279652555.1">
    <property type="nucleotide sequence ID" value="NZ_CP122539.1"/>
</dbReference>
<dbReference type="EMBL" id="CP122539">
    <property type="protein sequence ID" value="WGH76692.1"/>
    <property type="molecule type" value="Genomic_DNA"/>
</dbReference>
<dbReference type="InterPro" id="IPR002696">
    <property type="entry name" value="Membr_insert_effic_factor_YidD"/>
</dbReference>
<dbReference type="NCBIfam" id="TIGR00278">
    <property type="entry name" value="membrane protein insertion efficiency factor YidD"/>
    <property type="match status" value="1"/>
</dbReference>
<evidence type="ECO:0000313" key="2">
    <source>
        <dbReference type="Proteomes" id="UP001232001"/>
    </source>
</evidence>
<gene>
    <name evidence="1" type="primary">yidD</name>
    <name evidence="1" type="ORF">P8625_05915</name>
</gene>
<evidence type="ECO:0000313" key="1">
    <source>
        <dbReference type="EMBL" id="WGH76692.1"/>
    </source>
</evidence>
<accession>A0ABY8L5K6</accession>